<dbReference type="AlphaFoldDB" id="A0A0A7G0E2"/>
<dbReference type="OrthoDB" id="1669646at2"/>
<feature type="domain" description="Myb-like" evidence="1">
    <location>
        <begin position="60"/>
        <end position="105"/>
    </location>
</feature>
<dbReference type="CDD" id="cd00167">
    <property type="entry name" value="SANT"/>
    <property type="match status" value="1"/>
</dbReference>
<evidence type="ECO:0000313" key="2">
    <source>
        <dbReference type="EMBL" id="AIY85303.1"/>
    </source>
</evidence>
<feature type="domain" description="Myb-like" evidence="1">
    <location>
        <begin position="11"/>
        <end position="56"/>
    </location>
</feature>
<dbReference type="Proteomes" id="UP000030635">
    <property type="component" value="Plasmid pCBJ"/>
</dbReference>
<dbReference type="InterPro" id="IPR001005">
    <property type="entry name" value="SANT/Myb"/>
</dbReference>
<name>A0A0A7G0E2_9CLOT</name>
<dbReference type="HOGENOM" id="CLU_935836_0_0_9"/>
<organism evidence="2 3">
    <name type="scientific">Clostridium baratii str. Sullivan</name>
    <dbReference type="NCBI Taxonomy" id="1415775"/>
    <lineage>
        <taxon>Bacteria</taxon>
        <taxon>Bacillati</taxon>
        <taxon>Bacillota</taxon>
        <taxon>Clostridia</taxon>
        <taxon>Eubacteriales</taxon>
        <taxon>Clostridiaceae</taxon>
        <taxon>Clostridium</taxon>
    </lineage>
</organism>
<dbReference type="SMART" id="SM00717">
    <property type="entry name" value="SANT"/>
    <property type="match status" value="3"/>
</dbReference>
<gene>
    <name evidence="2" type="ORF">U729_3184</name>
</gene>
<dbReference type="eggNOG" id="ENOG502ZBAR">
    <property type="taxonomic scope" value="Bacteria"/>
</dbReference>
<evidence type="ECO:0000313" key="3">
    <source>
        <dbReference type="Proteomes" id="UP000030635"/>
    </source>
</evidence>
<protein>
    <submittedName>
        <fullName evidence="2">GcrA cell cycle regulator family protein</fullName>
    </submittedName>
</protein>
<feature type="domain" description="Myb-like" evidence="1">
    <location>
        <begin position="310"/>
        <end position="356"/>
    </location>
</feature>
<dbReference type="RefSeq" id="WP_052139640.1">
    <property type="nucleotide sequence ID" value="NZ_CP006906.1"/>
</dbReference>
<evidence type="ECO:0000259" key="1">
    <source>
        <dbReference type="SMART" id="SM00717"/>
    </source>
</evidence>
<dbReference type="EMBL" id="CP006906">
    <property type="protein sequence ID" value="AIY85303.1"/>
    <property type="molecule type" value="Genomic_DNA"/>
</dbReference>
<accession>A0A0A7G0E2</accession>
<dbReference type="KEGG" id="cbv:U729_3184"/>
<sequence>MVKGYCEKNNKRRFWTDEEIKYLQDNCGLVSVGKIAKKLNRTPEAIRRKAFLLNLNCSLISRPWTDEEVEYLRKNCEKMPTLDIAEELDRTDIAIRNKANRLGLNYMSAKNMWTNEEVEYLEAKWGATSVLTICRKLGRTELSVRSKAIKLGLGSFTEAREELRLKELLIALGYNGKYGRGLFNRLVKNGFPIVTRKSKRKNFYYVKLNKFWVWAEKNKNFFNFARFKEFSLGEEPDWVKEKRRIDFEKPVKSREKLNWTKNEELLLRSKIYSGRYTLLQLSNDFDRTDRAILAKARELGLDTSFIVQKKRTKWTEKEEEYLISSLKEKVDIVIIAKNLNRCTSNIHSKIYRLREKGVAI</sequence>
<keyword evidence="3" id="KW-1185">Reference proteome</keyword>
<reference evidence="2 3" key="1">
    <citation type="journal article" date="2015" name="Infect. Genet. Evol.">
        <title>Genomic sequences of six botulinum neurotoxin-producing strains representing three clostridial species illustrate the mobility and diversity of botulinum neurotoxin genes.</title>
        <authorList>
            <person name="Smith T.J."/>
            <person name="Hill K.K."/>
            <person name="Xie G."/>
            <person name="Foley B.T."/>
            <person name="Williamson C.H."/>
            <person name="Foster J.T."/>
            <person name="Johnson S.L."/>
            <person name="Chertkov O."/>
            <person name="Teshima H."/>
            <person name="Gibbons H.S."/>
            <person name="Johnsky L.A."/>
            <person name="Karavis M.A."/>
            <person name="Smith L.A."/>
        </authorList>
    </citation>
    <scope>NUCLEOTIDE SEQUENCE [LARGE SCALE GENOMIC DNA]</scope>
    <source>
        <strain evidence="2">Sullivan</strain>
        <plasmid evidence="3">Plasmid pCBJ</plasmid>
    </source>
</reference>
<keyword evidence="2" id="KW-0614">Plasmid</keyword>
<geneLocation type="plasmid" evidence="2 3">
    <name>pCBJ</name>
</geneLocation>
<proteinExistence type="predicted"/>